<keyword evidence="2" id="KW-1185">Reference proteome</keyword>
<dbReference type="Proteomes" id="UP000499080">
    <property type="component" value="Unassembled WGS sequence"/>
</dbReference>
<dbReference type="AlphaFoldDB" id="A0A4Y2E4L9"/>
<reference evidence="1 2" key="1">
    <citation type="journal article" date="2019" name="Sci. Rep.">
        <title>Orb-weaving spider Araneus ventricosus genome elucidates the spidroin gene catalogue.</title>
        <authorList>
            <person name="Kono N."/>
            <person name="Nakamura H."/>
            <person name="Ohtoshi R."/>
            <person name="Moran D.A.P."/>
            <person name="Shinohara A."/>
            <person name="Yoshida Y."/>
            <person name="Fujiwara M."/>
            <person name="Mori M."/>
            <person name="Tomita M."/>
            <person name="Arakawa K."/>
        </authorList>
    </citation>
    <scope>NUCLEOTIDE SEQUENCE [LARGE SCALE GENOMIC DNA]</scope>
</reference>
<proteinExistence type="predicted"/>
<accession>A0A4Y2E4L9</accession>
<gene>
    <name evidence="1" type="ORF">AVEN_196134_1</name>
</gene>
<protein>
    <submittedName>
        <fullName evidence="1">Uncharacterized protein</fullName>
    </submittedName>
</protein>
<dbReference type="EMBL" id="BGPR01000486">
    <property type="protein sequence ID" value="GBM22775.1"/>
    <property type="molecule type" value="Genomic_DNA"/>
</dbReference>
<dbReference type="OrthoDB" id="10598118at2759"/>
<organism evidence="1 2">
    <name type="scientific">Araneus ventricosus</name>
    <name type="common">Orbweaver spider</name>
    <name type="synonym">Epeira ventricosa</name>
    <dbReference type="NCBI Taxonomy" id="182803"/>
    <lineage>
        <taxon>Eukaryota</taxon>
        <taxon>Metazoa</taxon>
        <taxon>Ecdysozoa</taxon>
        <taxon>Arthropoda</taxon>
        <taxon>Chelicerata</taxon>
        <taxon>Arachnida</taxon>
        <taxon>Araneae</taxon>
        <taxon>Araneomorphae</taxon>
        <taxon>Entelegynae</taxon>
        <taxon>Araneoidea</taxon>
        <taxon>Araneidae</taxon>
        <taxon>Araneus</taxon>
    </lineage>
</organism>
<evidence type="ECO:0000313" key="2">
    <source>
        <dbReference type="Proteomes" id="UP000499080"/>
    </source>
</evidence>
<comment type="caution">
    <text evidence="1">The sequence shown here is derived from an EMBL/GenBank/DDBJ whole genome shotgun (WGS) entry which is preliminary data.</text>
</comment>
<name>A0A4Y2E4L9_ARAVE</name>
<sequence length="130" mass="14748">MKKPQDEKRGWRWGGNGKEEELGGWRAACGRMEVDKMETESIRLNGEKGVNCSPEGSYGKDLQGGGQRVYHGIKISFFFGWVFSAKVHSICFMAQNSVVKYNRLSLGPCCWASDSTTEISRRKHIRKEIK</sequence>
<evidence type="ECO:0000313" key="1">
    <source>
        <dbReference type="EMBL" id="GBM22775.1"/>
    </source>
</evidence>